<feature type="transmembrane region" description="Helical" evidence="7">
    <location>
        <begin position="58"/>
        <end position="79"/>
    </location>
</feature>
<organism evidence="8 9">
    <name type="scientific">Glycomyces terrestris</name>
    <dbReference type="NCBI Taxonomy" id="2493553"/>
    <lineage>
        <taxon>Bacteria</taxon>
        <taxon>Bacillati</taxon>
        <taxon>Actinomycetota</taxon>
        <taxon>Actinomycetes</taxon>
        <taxon>Glycomycetales</taxon>
        <taxon>Glycomycetaceae</taxon>
        <taxon>Glycomyces</taxon>
    </lineage>
</organism>
<dbReference type="Proteomes" id="UP000277256">
    <property type="component" value="Unassembled WGS sequence"/>
</dbReference>
<feature type="transmembrane region" description="Helical" evidence="7">
    <location>
        <begin position="304"/>
        <end position="322"/>
    </location>
</feature>
<feature type="transmembrane region" description="Helical" evidence="7">
    <location>
        <begin position="91"/>
        <end position="113"/>
    </location>
</feature>
<evidence type="ECO:0000313" key="9">
    <source>
        <dbReference type="Proteomes" id="UP000277256"/>
    </source>
</evidence>
<keyword evidence="5 7" id="KW-0472">Membrane</keyword>
<accession>A0A426UT81</accession>
<evidence type="ECO:0000256" key="5">
    <source>
        <dbReference type="ARBA" id="ARBA00023136"/>
    </source>
</evidence>
<feature type="region of interest" description="Disordered" evidence="6">
    <location>
        <begin position="453"/>
        <end position="472"/>
    </location>
</feature>
<keyword evidence="9" id="KW-1185">Reference proteome</keyword>
<evidence type="ECO:0000256" key="7">
    <source>
        <dbReference type="SAM" id="Phobius"/>
    </source>
</evidence>
<keyword evidence="3 7" id="KW-0812">Transmembrane</keyword>
<evidence type="ECO:0000313" key="8">
    <source>
        <dbReference type="EMBL" id="RRR96837.1"/>
    </source>
</evidence>
<dbReference type="EMBL" id="RSEB01000006">
    <property type="protein sequence ID" value="RRR96837.1"/>
    <property type="molecule type" value="Genomic_DNA"/>
</dbReference>
<evidence type="ECO:0000256" key="2">
    <source>
        <dbReference type="ARBA" id="ARBA00022475"/>
    </source>
</evidence>
<gene>
    <name evidence="8" type="ORF">EIW28_20545</name>
</gene>
<keyword evidence="2" id="KW-1003">Cell membrane</keyword>
<evidence type="ECO:0000256" key="6">
    <source>
        <dbReference type="SAM" id="MobiDB-lite"/>
    </source>
</evidence>
<dbReference type="InterPro" id="IPR036259">
    <property type="entry name" value="MFS_trans_sf"/>
</dbReference>
<dbReference type="Pfam" id="PF07690">
    <property type="entry name" value="MFS_1"/>
    <property type="match status" value="1"/>
</dbReference>
<dbReference type="GO" id="GO:0005886">
    <property type="term" value="C:plasma membrane"/>
    <property type="evidence" value="ECO:0007669"/>
    <property type="project" value="UniProtKB-SubCell"/>
</dbReference>
<dbReference type="PANTHER" id="PTHR23513:SF6">
    <property type="entry name" value="MAJOR FACILITATOR SUPERFAMILY ASSOCIATED DOMAIN-CONTAINING PROTEIN"/>
    <property type="match status" value="1"/>
</dbReference>
<sequence length="472" mass="50474">MSEAPTSTQSPAPEPRAVPEHGFRTFLHVLVNTAVANVTTSFLWFALTFWIYVETRNVIATGVIGASYMLFLALFGMFFGTLVDRFRKKAVMLWATVAALGVFVLDALFFFAVGQDAVKDLGAPWFWIFAVVMLAGAVVEQLRGIALSTTVTLLVPQERHANANGMVGAVQGVAMLVTSVLSGLSVGFLGMGWTLVIGIAALALTLVHLAPLAIPEEREERTGPVEAWVDVRGGWLAVRAVPGLLALVLFTSLNNLFGGVAMAVMDPYGIDMFGVQGWGFWFAVASTGFIAGGAVVAKKGVGKNPIRTILIVVVVLGAAGAVSTLREWAWLYIAGVWLFMALIPAAEAAEQTVIQRVVPFEKQGRVFGFAMTFEAAAAPITALFIAPLAELLVIPYMRTDAGQRQWEWLLGTGDSRGIALLLLLGGVFTAALAVVAMLAPQYRQLSERYRAASAETAQPEADGAETRERVPA</sequence>
<comment type="subcellular location">
    <subcellularLocation>
        <location evidence="1">Cell membrane</location>
        <topology evidence="1">Multi-pass membrane protein</topology>
    </subcellularLocation>
</comment>
<evidence type="ECO:0000256" key="3">
    <source>
        <dbReference type="ARBA" id="ARBA00022692"/>
    </source>
</evidence>
<dbReference type="InterPro" id="IPR011701">
    <property type="entry name" value="MFS"/>
</dbReference>
<dbReference type="SUPFAM" id="SSF103473">
    <property type="entry name" value="MFS general substrate transporter"/>
    <property type="match status" value="1"/>
</dbReference>
<evidence type="ECO:0000256" key="1">
    <source>
        <dbReference type="ARBA" id="ARBA00004651"/>
    </source>
</evidence>
<dbReference type="RefSeq" id="WP_125249591.1">
    <property type="nucleotide sequence ID" value="NZ_RSEB01000006.1"/>
</dbReference>
<feature type="transmembrane region" description="Helical" evidence="7">
    <location>
        <begin position="417"/>
        <end position="439"/>
    </location>
</feature>
<feature type="transmembrane region" description="Helical" evidence="7">
    <location>
        <begin position="235"/>
        <end position="258"/>
    </location>
</feature>
<feature type="transmembrane region" description="Helical" evidence="7">
    <location>
        <begin position="278"/>
        <end position="297"/>
    </location>
</feature>
<keyword evidence="4 7" id="KW-1133">Transmembrane helix</keyword>
<name>A0A426UT81_9ACTN</name>
<dbReference type="Gene3D" id="1.20.1250.20">
    <property type="entry name" value="MFS general substrate transporter like domains"/>
    <property type="match status" value="1"/>
</dbReference>
<dbReference type="GO" id="GO:0022857">
    <property type="term" value="F:transmembrane transporter activity"/>
    <property type="evidence" value="ECO:0007669"/>
    <property type="project" value="InterPro"/>
</dbReference>
<proteinExistence type="predicted"/>
<dbReference type="AlphaFoldDB" id="A0A426UT81"/>
<dbReference type="CDD" id="cd06173">
    <property type="entry name" value="MFS_MefA_like"/>
    <property type="match status" value="1"/>
</dbReference>
<dbReference type="OrthoDB" id="7441468at2"/>
<evidence type="ECO:0000256" key="4">
    <source>
        <dbReference type="ARBA" id="ARBA00022989"/>
    </source>
</evidence>
<feature type="transmembrane region" description="Helical" evidence="7">
    <location>
        <begin position="195"/>
        <end position="214"/>
    </location>
</feature>
<protein>
    <submittedName>
        <fullName evidence="8">MFS transporter</fullName>
    </submittedName>
</protein>
<dbReference type="PANTHER" id="PTHR23513">
    <property type="entry name" value="INTEGRAL MEMBRANE EFFLUX PROTEIN-RELATED"/>
    <property type="match status" value="1"/>
</dbReference>
<feature type="transmembrane region" description="Helical" evidence="7">
    <location>
        <begin position="167"/>
        <end position="189"/>
    </location>
</feature>
<comment type="caution">
    <text evidence="8">The sequence shown here is derived from an EMBL/GenBank/DDBJ whole genome shotgun (WGS) entry which is preliminary data.</text>
</comment>
<feature type="transmembrane region" description="Helical" evidence="7">
    <location>
        <begin position="328"/>
        <end position="346"/>
    </location>
</feature>
<feature type="transmembrane region" description="Helical" evidence="7">
    <location>
        <begin position="26"/>
        <end position="52"/>
    </location>
</feature>
<reference evidence="8 9" key="1">
    <citation type="submission" date="2018-12" db="EMBL/GenBank/DDBJ databases">
        <title>Glycomyces sp. YIM 121974 draft genome.</title>
        <authorList>
            <person name="Li Q."/>
        </authorList>
    </citation>
    <scope>NUCLEOTIDE SEQUENCE [LARGE SCALE GENOMIC DNA]</scope>
    <source>
        <strain evidence="8 9">YIM 121974</strain>
    </source>
</reference>
<feature type="transmembrane region" description="Helical" evidence="7">
    <location>
        <begin position="366"/>
        <end position="397"/>
    </location>
</feature>
<feature type="transmembrane region" description="Helical" evidence="7">
    <location>
        <begin position="125"/>
        <end position="155"/>
    </location>
</feature>